<organism evidence="2">
    <name type="scientific">Oryza brachyantha</name>
    <name type="common">malo sina</name>
    <dbReference type="NCBI Taxonomy" id="4533"/>
    <lineage>
        <taxon>Eukaryota</taxon>
        <taxon>Viridiplantae</taxon>
        <taxon>Streptophyta</taxon>
        <taxon>Embryophyta</taxon>
        <taxon>Tracheophyta</taxon>
        <taxon>Spermatophyta</taxon>
        <taxon>Magnoliopsida</taxon>
        <taxon>Liliopsida</taxon>
        <taxon>Poales</taxon>
        <taxon>Poaceae</taxon>
        <taxon>BOP clade</taxon>
        <taxon>Oryzoideae</taxon>
        <taxon>Oryzeae</taxon>
        <taxon>Oryzinae</taxon>
        <taxon>Oryza</taxon>
    </lineage>
</organism>
<dbReference type="Proteomes" id="UP000006038">
    <property type="component" value="Chromosome 5"/>
</dbReference>
<sequence>MDQYSYCQYLGSSANTAKEKRPPLKRGQVKLRIVRSISSLVAAPGNEGDDASQKKAADRSSFRREASYN</sequence>
<protein>
    <submittedName>
        <fullName evidence="2">Uncharacterized protein</fullName>
    </submittedName>
</protein>
<proteinExistence type="predicted"/>
<evidence type="ECO:0000256" key="1">
    <source>
        <dbReference type="SAM" id="MobiDB-lite"/>
    </source>
</evidence>
<accession>J3M7Y9</accession>
<feature type="region of interest" description="Disordered" evidence="1">
    <location>
        <begin position="42"/>
        <end position="69"/>
    </location>
</feature>
<dbReference type="eggNOG" id="ENOG502R3TI">
    <property type="taxonomic scope" value="Eukaryota"/>
</dbReference>
<dbReference type="AlphaFoldDB" id="J3M7Y9"/>
<keyword evidence="3" id="KW-1185">Reference proteome</keyword>
<evidence type="ECO:0000313" key="2">
    <source>
        <dbReference type="EnsemblPlants" id="OB05G27130.1"/>
    </source>
</evidence>
<dbReference type="HOGENOM" id="CLU_184782_0_0_1"/>
<dbReference type="Gramene" id="OB05G27130.1">
    <property type="protein sequence ID" value="OB05G27130.1"/>
    <property type="gene ID" value="OB05G27130"/>
</dbReference>
<feature type="compositionally biased region" description="Basic and acidic residues" evidence="1">
    <location>
        <begin position="51"/>
        <end position="69"/>
    </location>
</feature>
<name>J3M7Y9_ORYBR</name>
<reference evidence="2" key="1">
    <citation type="journal article" date="2013" name="Nat. Commun.">
        <title>Whole-genome sequencing of Oryza brachyantha reveals mechanisms underlying Oryza genome evolution.</title>
        <authorList>
            <person name="Chen J."/>
            <person name="Huang Q."/>
            <person name="Gao D."/>
            <person name="Wang J."/>
            <person name="Lang Y."/>
            <person name="Liu T."/>
            <person name="Li B."/>
            <person name="Bai Z."/>
            <person name="Luis Goicoechea J."/>
            <person name="Liang C."/>
            <person name="Chen C."/>
            <person name="Zhang W."/>
            <person name="Sun S."/>
            <person name="Liao Y."/>
            <person name="Zhang X."/>
            <person name="Yang L."/>
            <person name="Song C."/>
            <person name="Wang M."/>
            <person name="Shi J."/>
            <person name="Liu G."/>
            <person name="Liu J."/>
            <person name="Zhou H."/>
            <person name="Zhou W."/>
            <person name="Yu Q."/>
            <person name="An N."/>
            <person name="Chen Y."/>
            <person name="Cai Q."/>
            <person name="Wang B."/>
            <person name="Liu B."/>
            <person name="Min J."/>
            <person name="Huang Y."/>
            <person name="Wu H."/>
            <person name="Li Z."/>
            <person name="Zhang Y."/>
            <person name="Yin Y."/>
            <person name="Song W."/>
            <person name="Jiang J."/>
            <person name="Jackson S.A."/>
            <person name="Wing R.A."/>
            <person name="Wang J."/>
            <person name="Chen M."/>
        </authorList>
    </citation>
    <scope>NUCLEOTIDE SEQUENCE [LARGE SCALE GENOMIC DNA]</scope>
    <source>
        <strain evidence="2">cv. IRGC 101232</strain>
    </source>
</reference>
<dbReference type="OMA" id="MEYDYQY"/>
<dbReference type="EnsemblPlants" id="OB05G27130.1">
    <property type="protein sequence ID" value="OB05G27130.1"/>
    <property type="gene ID" value="OB05G27130"/>
</dbReference>
<evidence type="ECO:0000313" key="3">
    <source>
        <dbReference type="Proteomes" id="UP000006038"/>
    </source>
</evidence>
<reference evidence="2" key="2">
    <citation type="submission" date="2013-04" db="UniProtKB">
        <authorList>
            <consortium name="EnsemblPlants"/>
        </authorList>
    </citation>
    <scope>IDENTIFICATION</scope>
</reference>